<dbReference type="EMBL" id="CP044422">
    <property type="protein sequence ID" value="QOY43574.1"/>
    <property type="molecule type" value="Genomic_DNA"/>
</dbReference>
<sequence length="2995" mass="347001">MSVLQIILSIILIIFSLLCIFVHILKQFLQKKGFEVSFSGFFSLGNLKIKILEKYLKKYDNISGFEFFLSKISIRFQSWKLKFILYESKCICFILNGNHFKNKQFDHHLSQYSRLQNHSSRKTNIGTDDNSIGIIRNLMLIVTAQIISRIILFELENIQFQFYMVDCKCIGNHRNLKITQDGRCEKCGIQMKYGIYSKLDINSLSIFPKAYFGGIMVNFLINNPVLYLNPIENTISEKRCHTFYLNSNNKYNSSSNHKTSILNYILNQFYMKNNKTISKKCHSNQNNYPPLIYIDNNLNIKLKLMHSMSGSDIRVCILRNVNIEMNQLWITLIPEIICELVYIFHTIKSNFKNLNKISFNKNNLQVLDPNIINQSDPIIKLSPKYQLLSNNVLPISPIPLASPSSPSIISSSNSYSHSPLPPSFGNFENKVPRNKKKLIMNENLDRQLQITFKISQPSLIFCDNTQSSSGFEILFHEFEAHLIIQYFIEYLQSTLKLYNQDYDFESSNSEISDFNIIGNESNHFDLDTTDLKKKTRRSLKLVFGSKLIFGNSILYLNPKESHYFSKQIMPNTIKDGDFTFDRMFVIEHYKSIVEISDNNFVKLYLKSSIQRMFGIWRENGFYQNLTLFLQLIKFQKYLSKIKNQVNIDNSGNSNNNNNNNNNNNIEKPFIDQATEEIPKLPSRVELEDDDILKSDFLIKNNKYLKEIMTIKDFAVNLLFYLEIKDITIQTNDINCFNHELHILKKNDCSNNHCENCFIESFGPKERYEWRTDFDYESDTKFNMKIKKDDNDTDHDNHNDDKFFILKINNLKICNTSINRSFSMLFSDLDLYSMNEFIDLEDISTKYLNLPSCLKHNHDILDFQKTCIYRYGCFDQRIQVLNFEISPKIRDKNHLVKLCESIIISPWDYKRISLRFKGINGNLHTCYIPIYLYILGCFSIDCLALKKNNLNKVYYGINNQFEENFDFYCNQRFNYFEKFNEIKNDISNIIREFNPQELKNRNIQFWNIPDLIQSKVGSLKYTWYFDFDDITVNFLDGFKLLVNKLSLYRCNEYGNYDIKMNNVKIFDIFGINIINSNCIRLRSDIPYKSTKIKSPICLKKQLRRILDLSVNGDLLLLSILGNTEKSENNLKDINNGMIFFDSKRFILEIDKLDILFFVNCEYMESFFKYFYQYIYITYYQLFHPPLIIRTGKLLSFSRNHPIIFSCNNIFDFSITKMNLSLISLANFMLSQNFERFSLGSSVYRNKIYSKDDLYIQNNFKFDNSLNHKIKFGINNIFNLPIFELKLDNLRLIIRTKHTSNSKSVCNDRECYNIPNYLTNSMISEEGFLINSSYNPINIFVSLFGISFNLYNQLNLYKSRTTIQSRKEITFFSENIVIDFRRNYSHVDSNINGDFPELSSDVTISIYSKSKTSVNLSNASSFKAIKFINPIFEMIKNCPNFKSKFQKSNCEVFSKEFKNIIISRNTLIISIITSDLTSLYLVPYINLQSEREMSENSSVCIQLPKIEFYLKKYNNSHVENQEINNFLSQIESSSLFLKEGILIWILSKEIFAPVSNKKLQCRLSSILNSKNQKYSLKSTLVSISKFNINTQRNTYNNFNIKLDLDGLDKKSIIERCFGNDFNNGDNTQNMVIPLTLNLDSEKLIQLSTILESFLDESNFDSISIYYCEDCNKFKPTKSESLLRSQKVLNLDQKSLSHEKNNNQPELNFKLKISLNYINLRYEIFSLIINHVLLDLRYCNSKIGNLKLGIKETQLIAEYFPYKLSQFSKSSQSFKILRESSIQISSNFSAKTKMLEIARIGSIFFDNNNDSILLVLRAPQFSLSTLTIIYLEVLIKIINMLKLKSKRVPFKNEKSSLSPINNTSSIPLISGRKLNIQINEIMFNMHNLGTFRDYTIQRDDRKFRLGSSYSGFKKINIVPDLDTQSEFLFQVIERNPINSTFTLVDDLEESNTNLDIFKGNNGQSCLECRYHLNKALIYTSRISTDLKDNNHFRGNTNINISNCNNNSSSSNSQFDEIFRNYCNDYFSLLDEHVISDKYQKSSFEMIQEYKRICLYTESNISIPLEYGQITDYMILGEFGYGIKSDHISLSRSFKQIITRIPRVDCSIGIHDRNKNFEFVLKIFPVSIDVFLSNRLIWDLFGECTLEDLFDINKEDHPRIFPEISNYYCCRSEESFQWDDHNCQAHPHSQNDCSRIISDIPHVIKSNENFEVVTENFLSSSSSSSPPLALIEEFQSDRKRSLYDSTQEILKTTPIFVSIRIHTEKPSTQLKMYSKLLSVSIDSSRVQSINEILNSFELRNINTNKNNPSYQVSNNISNHPSTLTSSNNTTINNHPMSVLSNTMNSVAGGNLPPPIYYSHNLNPTNSIVSSGDQAQNLSSHISQQGYNFNAYPTAKTPSVLSFSNYFYDQKQEQGQRINAMNLLNLNNKTKNANPKSNSLDFNANRLLLNCDLNDKNVMNMLKFEIDKFLADNPLFYTVVDNIQCQAGGDNNHLNQYRLQIECIVDQLNVDMFINNKRFSNFQSKDINFVMFSNNNPSNSTIIEFDTSFIHLSANKDFVQSNGNSNVIPGTNGVGSGVVSGNNNSNYNNQINFNISNSNLNPNSNNIFNANGNGIGNGNVNSNIIGEGGTGLNHNNSGLNVSSVSTIENSINATSQEEISIIHPMYIDGHTSQGHGHVLSIRINMRQVRLLEVYNIRILESVVIRVHPIRVNITQYLTSCYYDIFFPPPITNQPSMTSIQIGSNTQNFLQMSNVASEAASSKIKEDNAIYAENSYIINSNTNSDITIPTIEQENSSLTFNNQQPQNNNTSVDTQNCSKNILYFNYLRISSILVEVTYRGSVSLNNVLLELSSFTQRRKHRTVKEMVDKYISFLRRQAARPVISYTFKQLRHSLLPKHFKSHKRNSNYNSHYDIIQANIQNNHLNNGNERSLKIDSSYQDLLSETTNNGNHSNYNNNINSILSKNDDDLPNTYRKIQNTNCSKNDSEYNKFRLIFGNQLLI</sequence>
<feature type="transmembrane region" description="Helical" evidence="1">
    <location>
        <begin position="6"/>
        <end position="25"/>
    </location>
</feature>
<dbReference type="PANTHER" id="PTHR42264">
    <property type="entry name" value="EPHRIN_REC_LIKE DOMAIN-CONTAINING PROTEIN"/>
    <property type="match status" value="1"/>
</dbReference>
<accession>A0A7S7LJQ4</accession>
<proteinExistence type="predicted"/>
<gene>
    <name evidence="2" type="ORF">CPATCC_000375</name>
</gene>
<organism evidence="2 3">
    <name type="scientific">Cryptosporidium parvum</name>
    <dbReference type="NCBI Taxonomy" id="5807"/>
    <lineage>
        <taxon>Eukaryota</taxon>
        <taxon>Sar</taxon>
        <taxon>Alveolata</taxon>
        <taxon>Apicomplexa</taxon>
        <taxon>Conoidasida</taxon>
        <taxon>Coccidia</taxon>
        <taxon>Eucoccidiorida</taxon>
        <taxon>Eimeriorina</taxon>
        <taxon>Cryptosporidiidae</taxon>
        <taxon>Cryptosporidium</taxon>
    </lineage>
</organism>
<evidence type="ECO:0000313" key="3">
    <source>
        <dbReference type="Proteomes" id="UP000593906"/>
    </source>
</evidence>
<keyword evidence="1" id="KW-0472">Membrane</keyword>
<dbReference type="OMA" id="NITIRIC"/>
<name>A0A7S7LJQ4_CRYPV</name>
<dbReference type="VEuPathDB" id="CryptoDB:CPATCC_0038840"/>
<keyword evidence="1" id="KW-0812">Transmembrane</keyword>
<evidence type="ECO:0000256" key="1">
    <source>
        <dbReference type="SAM" id="Phobius"/>
    </source>
</evidence>
<keyword evidence="1" id="KW-1133">Transmembrane helix</keyword>
<evidence type="ECO:0000313" key="2">
    <source>
        <dbReference type="EMBL" id="QOY43574.1"/>
    </source>
</evidence>
<reference evidence="2 3" key="1">
    <citation type="submission" date="2019-09" db="EMBL/GenBank/DDBJ databases">
        <title>Consistent, comparative and evidence-based genome assembly and annotation for Cryptosporidium parvum, C. hominis and C. tyzzeri.</title>
        <authorList>
            <person name="Baptista R.P."/>
            <person name="Li Y."/>
            <person name="Sateriale A."/>
            <person name="Ansell B."/>
            <person name="Jex A."/>
            <person name="Sanders M."/>
            <person name="Brooks K."/>
            <person name="Tracey A."/>
            <person name="Berriman M."/>
            <person name="Striepen B."/>
            <person name="Cotton J.A."/>
            <person name="Kissinger J.C."/>
        </authorList>
    </citation>
    <scope>NUCLEOTIDE SEQUENCE [LARGE SCALE GENOMIC DNA]</scope>
    <source>
        <strain evidence="2 3">IOWA-ATCC</strain>
    </source>
</reference>
<dbReference type="Proteomes" id="UP000593906">
    <property type="component" value="Chromosome 1"/>
</dbReference>
<protein>
    <submittedName>
        <fullName evidence="2">Uncharacterized protein</fullName>
    </submittedName>
</protein>